<feature type="transmembrane region" description="Helical" evidence="7">
    <location>
        <begin position="120"/>
        <end position="140"/>
    </location>
</feature>
<keyword evidence="5 7" id="KW-0472">Membrane</keyword>
<dbReference type="Pfam" id="PF07690">
    <property type="entry name" value="MFS_1"/>
    <property type="match status" value="1"/>
</dbReference>
<name>A0A9P4YA70_CRYP1</name>
<dbReference type="GO" id="GO:0022857">
    <property type="term" value="F:transmembrane transporter activity"/>
    <property type="evidence" value="ECO:0007669"/>
    <property type="project" value="InterPro"/>
</dbReference>
<keyword evidence="3 7" id="KW-0812">Transmembrane</keyword>
<evidence type="ECO:0000256" key="1">
    <source>
        <dbReference type="ARBA" id="ARBA00004141"/>
    </source>
</evidence>
<accession>A0A9P4YA70</accession>
<gene>
    <name evidence="9" type="ORF">M406DRAFT_71854</name>
</gene>
<dbReference type="PANTHER" id="PTHR23501:SF193">
    <property type="entry name" value="MULTIDRUG TRANSPORTER, PUTATIVE (AFU_ORTHOLOGUE AFUA_8G00940)-RELATED"/>
    <property type="match status" value="1"/>
</dbReference>
<evidence type="ECO:0000256" key="3">
    <source>
        <dbReference type="ARBA" id="ARBA00022692"/>
    </source>
</evidence>
<protein>
    <recommendedName>
        <fullName evidence="8">Major facilitator superfamily (MFS) profile domain-containing protein</fullName>
    </recommendedName>
</protein>
<feature type="compositionally biased region" description="Polar residues" evidence="6">
    <location>
        <begin position="1"/>
        <end position="12"/>
    </location>
</feature>
<dbReference type="SUPFAM" id="SSF103473">
    <property type="entry name" value="MFS general substrate transporter"/>
    <property type="match status" value="1"/>
</dbReference>
<evidence type="ECO:0000256" key="5">
    <source>
        <dbReference type="ARBA" id="ARBA00023136"/>
    </source>
</evidence>
<dbReference type="Proteomes" id="UP000803844">
    <property type="component" value="Unassembled WGS sequence"/>
</dbReference>
<dbReference type="PANTHER" id="PTHR23501">
    <property type="entry name" value="MAJOR FACILITATOR SUPERFAMILY"/>
    <property type="match status" value="1"/>
</dbReference>
<feature type="transmembrane region" description="Helical" evidence="7">
    <location>
        <begin position="146"/>
        <end position="167"/>
    </location>
</feature>
<comment type="similarity">
    <text evidence="2">Belongs to the major facilitator superfamily. TCR/Tet family.</text>
</comment>
<dbReference type="EMBL" id="MU032345">
    <property type="protein sequence ID" value="KAF3768885.1"/>
    <property type="molecule type" value="Genomic_DNA"/>
</dbReference>
<dbReference type="AlphaFoldDB" id="A0A9P4YA70"/>
<sequence>MASAQNPNTWKTESPVPEQNAMERSHSSSADLEVRNDEPLKSDNTEPVTGIKFIFLLISLTCASLLVFLDTSVVSTAIPKITDEFHSLPDVGWYGSAYQLGSAVFGPLSGRILHYFSLKWCYIIFFAIFELGSALCGAAQSSSMLIVGRAIAGVGAAGISSGAYTMLSASVPLEKRPGNLHIELN</sequence>
<dbReference type="GeneID" id="63842635"/>
<proteinExistence type="inferred from homology"/>
<evidence type="ECO:0000256" key="4">
    <source>
        <dbReference type="ARBA" id="ARBA00022989"/>
    </source>
</evidence>
<dbReference type="RefSeq" id="XP_040779846.1">
    <property type="nucleotide sequence ID" value="XM_040925506.1"/>
</dbReference>
<feature type="compositionally biased region" description="Basic and acidic residues" evidence="6">
    <location>
        <begin position="21"/>
        <end position="41"/>
    </location>
</feature>
<evidence type="ECO:0000313" key="10">
    <source>
        <dbReference type="Proteomes" id="UP000803844"/>
    </source>
</evidence>
<dbReference type="InterPro" id="IPR036259">
    <property type="entry name" value="MFS_trans_sf"/>
</dbReference>
<evidence type="ECO:0000313" key="9">
    <source>
        <dbReference type="EMBL" id="KAF3768885.1"/>
    </source>
</evidence>
<comment type="caution">
    <text evidence="9">The sequence shown here is derived from an EMBL/GenBank/DDBJ whole genome shotgun (WGS) entry which is preliminary data.</text>
</comment>
<feature type="domain" description="Major facilitator superfamily (MFS) profile" evidence="8">
    <location>
        <begin position="56"/>
        <end position="185"/>
    </location>
</feature>
<reference evidence="9" key="1">
    <citation type="journal article" date="2020" name="Phytopathology">
        <title>Genome sequence of the chestnut blight fungus Cryphonectria parasitica EP155: A fundamental resource for an archetypical invasive plant pathogen.</title>
        <authorList>
            <person name="Crouch J.A."/>
            <person name="Dawe A."/>
            <person name="Aerts A."/>
            <person name="Barry K."/>
            <person name="Churchill A.C.L."/>
            <person name="Grimwood J."/>
            <person name="Hillman B."/>
            <person name="Milgroom M.G."/>
            <person name="Pangilinan J."/>
            <person name="Smith M."/>
            <person name="Salamov A."/>
            <person name="Schmutz J."/>
            <person name="Yadav J."/>
            <person name="Grigoriev I.V."/>
            <person name="Nuss D."/>
        </authorList>
    </citation>
    <scope>NUCLEOTIDE SEQUENCE</scope>
    <source>
        <strain evidence="9">EP155</strain>
    </source>
</reference>
<organism evidence="9 10">
    <name type="scientific">Cryphonectria parasitica (strain ATCC 38755 / EP155)</name>
    <dbReference type="NCBI Taxonomy" id="660469"/>
    <lineage>
        <taxon>Eukaryota</taxon>
        <taxon>Fungi</taxon>
        <taxon>Dikarya</taxon>
        <taxon>Ascomycota</taxon>
        <taxon>Pezizomycotina</taxon>
        <taxon>Sordariomycetes</taxon>
        <taxon>Sordariomycetidae</taxon>
        <taxon>Diaporthales</taxon>
        <taxon>Cryphonectriaceae</taxon>
        <taxon>Cryphonectria-Endothia species complex</taxon>
        <taxon>Cryphonectria</taxon>
    </lineage>
</organism>
<dbReference type="Gene3D" id="1.20.1250.20">
    <property type="entry name" value="MFS general substrate transporter like domains"/>
    <property type="match status" value="1"/>
</dbReference>
<dbReference type="InterPro" id="IPR011701">
    <property type="entry name" value="MFS"/>
</dbReference>
<evidence type="ECO:0000256" key="7">
    <source>
        <dbReference type="SAM" id="Phobius"/>
    </source>
</evidence>
<evidence type="ECO:0000256" key="6">
    <source>
        <dbReference type="SAM" id="MobiDB-lite"/>
    </source>
</evidence>
<evidence type="ECO:0000256" key="2">
    <source>
        <dbReference type="ARBA" id="ARBA00007520"/>
    </source>
</evidence>
<comment type="subcellular location">
    <subcellularLocation>
        <location evidence="1">Membrane</location>
        <topology evidence="1">Multi-pass membrane protein</topology>
    </subcellularLocation>
</comment>
<dbReference type="GO" id="GO:0005886">
    <property type="term" value="C:plasma membrane"/>
    <property type="evidence" value="ECO:0007669"/>
    <property type="project" value="TreeGrafter"/>
</dbReference>
<feature type="transmembrane region" description="Helical" evidence="7">
    <location>
        <begin position="53"/>
        <end position="79"/>
    </location>
</feature>
<feature type="region of interest" description="Disordered" evidence="6">
    <location>
        <begin position="1"/>
        <end position="41"/>
    </location>
</feature>
<evidence type="ECO:0000259" key="8">
    <source>
        <dbReference type="PROSITE" id="PS50850"/>
    </source>
</evidence>
<keyword evidence="4 7" id="KW-1133">Transmembrane helix</keyword>
<dbReference type="OrthoDB" id="5243606at2759"/>
<dbReference type="InterPro" id="IPR020846">
    <property type="entry name" value="MFS_dom"/>
</dbReference>
<dbReference type="PROSITE" id="PS50850">
    <property type="entry name" value="MFS"/>
    <property type="match status" value="1"/>
</dbReference>
<keyword evidence="10" id="KW-1185">Reference proteome</keyword>